<organism evidence="2 3">
    <name type="scientific">Nephila pilipes</name>
    <name type="common">Giant wood spider</name>
    <name type="synonym">Nephila maculata</name>
    <dbReference type="NCBI Taxonomy" id="299642"/>
    <lineage>
        <taxon>Eukaryota</taxon>
        <taxon>Metazoa</taxon>
        <taxon>Ecdysozoa</taxon>
        <taxon>Arthropoda</taxon>
        <taxon>Chelicerata</taxon>
        <taxon>Arachnida</taxon>
        <taxon>Araneae</taxon>
        <taxon>Araneomorphae</taxon>
        <taxon>Entelegynae</taxon>
        <taxon>Araneoidea</taxon>
        <taxon>Nephilidae</taxon>
        <taxon>Nephila</taxon>
    </lineage>
</organism>
<reference evidence="2" key="1">
    <citation type="submission" date="2020-08" db="EMBL/GenBank/DDBJ databases">
        <title>Multicomponent nature underlies the extraordinary mechanical properties of spider dragline silk.</title>
        <authorList>
            <person name="Kono N."/>
            <person name="Nakamura H."/>
            <person name="Mori M."/>
            <person name="Yoshida Y."/>
            <person name="Ohtoshi R."/>
            <person name="Malay A.D."/>
            <person name="Moran D.A.P."/>
            <person name="Tomita M."/>
            <person name="Numata K."/>
            <person name="Arakawa K."/>
        </authorList>
    </citation>
    <scope>NUCLEOTIDE SEQUENCE</scope>
</reference>
<sequence>MEQPRENTSKDIGGVEKASRIQTSNLRKTAASSIDEPRGAQRERSQSCTCGPNVLFEWRLNDLLSDRFLSFFKVNTLETKPDKCAPKEDQNVSF</sequence>
<accession>A0A8X6TI34</accession>
<feature type="compositionally biased region" description="Basic and acidic residues" evidence="1">
    <location>
        <begin position="35"/>
        <end position="45"/>
    </location>
</feature>
<feature type="compositionally biased region" description="Basic and acidic residues" evidence="1">
    <location>
        <begin position="1"/>
        <end position="19"/>
    </location>
</feature>
<evidence type="ECO:0000313" key="2">
    <source>
        <dbReference type="EMBL" id="GFT16931.1"/>
    </source>
</evidence>
<evidence type="ECO:0000256" key="1">
    <source>
        <dbReference type="SAM" id="MobiDB-lite"/>
    </source>
</evidence>
<gene>
    <name evidence="2" type="ORF">NPIL_618961</name>
</gene>
<feature type="compositionally biased region" description="Polar residues" evidence="1">
    <location>
        <begin position="20"/>
        <end position="32"/>
    </location>
</feature>
<dbReference type="AlphaFoldDB" id="A0A8X6TI34"/>
<name>A0A8X6TI34_NEPPI</name>
<keyword evidence="3" id="KW-1185">Reference proteome</keyword>
<feature type="region of interest" description="Disordered" evidence="1">
    <location>
        <begin position="1"/>
        <end position="46"/>
    </location>
</feature>
<dbReference type="Proteomes" id="UP000887013">
    <property type="component" value="Unassembled WGS sequence"/>
</dbReference>
<protein>
    <submittedName>
        <fullName evidence="2">Uncharacterized protein</fullName>
    </submittedName>
</protein>
<comment type="caution">
    <text evidence="2">The sequence shown here is derived from an EMBL/GenBank/DDBJ whole genome shotgun (WGS) entry which is preliminary data.</text>
</comment>
<proteinExistence type="predicted"/>
<dbReference type="EMBL" id="BMAW01104920">
    <property type="protein sequence ID" value="GFT16931.1"/>
    <property type="molecule type" value="Genomic_DNA"/>
</dbReference>
<evidence type="ECO:0000313" key="3">
    <source>
        <dbReference type="Proteomes" id="UP000887013"/>
    </source>
</evidence>